<protein>
    <submittedName>
        <fullName evidence="1">Uncharacterized protein</fullName>
    </submittedName>
</protein>
<name>A0A7R9DN34_TIMPO</name>
<sequence>MASLVLTDSSQLTALKSYQTKLCITTPNHMICKNMCLAAVTSDSQNDQKSLCPTDSNPMVVLRTKVGPNSSRNRQLSALQLYQKPVDFFIGCPPPLPRPLLPERDGGQTQEALRALAEEGRGCSTDVGHLPGATSREDIARFTKLVIVKTKVVKADSLAAKRFKDVKDEGESKC</sequence>
<reference evidence="1" key="1">
    <citation type="submission" date="2020-11" db="EMBL/GenBank/DDBJ databases">
        <authorList>
            <person name="Tran Van P."/>
        </authorList>
    </citation>
    <scope>NUCLEOTIDE SEQUENCE</scope>
</reference>
<organism evidence="1">
    <name type="scientific">Timema poppense</name>
    <name type="common">Walking stick</name>
    <dbReference type="NCBI Taxonomy" id="170557"/>
    <lineage>
        <taxon>Eukaryota</taxon>
        <taxon>Metazoa</taxon>
        <taxon>Ecdysozoa</taxon>
        <taxon>Arthropoda</taxon>
        <taxon>Hexapoda</taxon>
        <taxon>Insecta</taxon>
        <taxon>Pterygota</taxon>
        <taxon>Neoptera</taxon>
        <taxon>Polyneoptera</taxon>
        <taxon>Phasmatodea</taxon>
        <taxon>Timematodea</taxon>
        <taxon>Timematoidea</taxon>
        <taxon>Timematidae</taxon>
        <taxon>Timema</taxon>
    </lineage>
</organism>
<gene>
    <name evidence="1" type="ORF">TPSB3V08_LOCUS12032</name>
</gene>
<dbReference type="AlphaFoldDB" id="A0A7R9DN34"/>
<dbReference type="EMBL" id="OD014878">
    <property type="protein sequence ID" value="CAD7417793.1"/>
    <property type="molecule type" value="Genomic_DNA"/>
</dbReference>
<accession>A0A7R9DN34</accession>
<proteinExistence type="predicted"/>
<evidence type="ECO:0000313" key="1">
    <source>
        <dbReference type="EMBL" id="CAD7417793.1"/>
    </source>
</evidence>